<evidence type="ECO:0000256" key="16">
    <source>
        <dbReference type="SAM" id="SignalP"/>
    </source>
</evidence>
<evidence type="ECO:0000256" key="13">
    <source>
        <dbReference type="ARBA" id="ARBA00023237"/>
    </source>
</evidence>
<feature type="chain" id="PRO_5016262290" evidence="16">
    <location>
        <begin position="19"/>
        <end position="789"/>
    </location>
</feature>
<evidence type="ECO:0000256" key="5">
    <source>
        <dbReference type="ARBA" id="ARBA00022496"/>
    </source>
</evidence>
<keyword evidence="9" id="KW-0406">Ion transport</keyword>
<evidence type="ECO:0000259" key="18">
    <source>
        <dbReference type="Pfam" id="PF07715"/>
    </source>
</evidence>
<dbReference type="InterPro" id="IPR037066">
    <property type="entry name" value="Plug_dom_sf"/>
</dbReference>
<evidence type="ECO:0000256" key="15">
    <source>
        <dbReference type="RuleBase" id="RU003357"/>
    </source>
</evidence>
<dbReference type="Pfam" id="PF07715">
    <property type="entry name" value="Plug"/>
    <property type="match status" value="1"/>
</dbReference>
<keyword evidence="5" id="KW-0410">Iron transport</keyword>
<evidence type="ECO:0000256" key="9">
    <source>
        <dbReference type="ARBA" id="ARBA00023065"/>
    </source>
</evidence>
<dbReference type="PROSITE" id="PS52016">
    <property type="entry name" value="TONB_DEPENDENT_REC_3"/>
    <property type="match status" value="1"/>
</dbReference>
<evidence type="ECO:0000256" key="1">
    <source>
        <dbReference type="ARBA" id="ARBA00004571"/>
    </source>
</evidence>
<dbReference type="Pfam" id="PF13715">
    <property type="entry name" value="CarbopepD_reg_2"/>
    <property type="match status" value="1"/>
</dbReference>
<dbReference type="GO" id="GO:0038023">
    <property type="term" value="F:signaling receptor activity"/>
    <property type="evidence" value="ECO:0007669"/>
    <property type="project" value="InterPro"/>
</dbReference>
<comment type="caution">
    <text evidence="19">The sequence shown here is derived from an EMBL/GenBank/DDBJ whole genome shotgun (WGS) entry which is preliminary data.</text>
</comment>
<organism evidence="19 20">
    <name type="scientific">Arcicella aurantiaca</name>
    <dbReference type="NCBI Taxonomy" id="591202"/>
    <lineage>
        <taxon>Bacteria</taxon>
        <taxon>Pseudomonadati</taxon>
        <taxon>Bacteroidota</taxon>
        <taxon>Cytophagia</taxon>
        <taxon>Cytophagales</taxon>
        <taxon>Flectobacillaceae</taxon>
        <taxon>Arcicella</taxon>
    </lineage>
</organism>
<evidence type="ECO:0000256" key="6">
    <source>
        <dbReference type="ARBA" id="ARBA00022692"/>
    </source>
</evidence>
<dbReference type="GO" id="GO:0015891">
    <property type="term" value="P:siderophore transport"/>
    <property type="evidence" value="ECO:0007669"/>
    <property type="project" value="InterPro"/>
</dbReference>
<dbReference type="PANTHER" id="PTHR32552:SF68">
    <property type="entry name" value="FERRICHROME OUTER MEMBRANE TRANSPORTER_PHAGE RECEPTOR"/>
    <property type="match status" value="1"/>
</dbReference>
<evidence type="ECO:0000313" key="20">
    <source>
        <dbReference type="Proteomes" id="UP000245489"/>
    </source>
</evidence>
<evidence type="ECO:0000256" key="2">
    <source>
        <dbReference type="ARBA" id="ARBA00009810"/>
    </source>
</evidence>
<keyword evidence="12 19" id="KW-0675">Receptor</keyword>
<dbReference type="Pfam" id="PF00593">
    <property type="entry name" value="TonB_dep_Rec_b-barrel"/>
    <property type="match status" value="1"/>
</dbReference>
<dbReference type="OrthoDB" id="9758472at2"/>
<keyword evidence="11 14" id="KW-0472">Membrane</keyword>
<protein>
    <submittedName>
        <fullName evidence="19">Iron complex outermembrane receptor protein</fullName>
    </submittedName>
</protein>
<evidence type="ECO:0000256" key="3">
    <source>
        <dbReference type="ARBA" id="ARBA00022448"/>
    </source>
</evidence>
<evidence type="ECO:0000256" key="14">
    <source>
        <dbReference type="PROSITE-ProRule" id="PRU01360"/>
    </source>
</evidence>
<dbReference type="InterPro" id="IPR010105">
    <property type="entry name" value="TonB_sidphr_rcpt"/>
</dbReference>
<evidence type="ECO:0000256" key="10">
    <source>
        <dbReference type="ARBA" id="ARBA00023077"/>
    </source>
</evidence>
<evidence type="ECO:0000256" key="12">
    <source>
        <dbReference type="ARBA" id="ARBA00023170"/>
    </source>
</evidence>
<dbReference type="SUPFAM" id="SSF56935">
    <property type="entry name" value="Porins"/>
    <property type="match status" value="1"/>
</dbReference>
<dbReference type="PANTHER" id="PTHR32552">
    <property type="entry name" value="FERRICHROME IRON RECEPTOR-RELATED"/>
    <property type="match status" value="1"/>
</dbReference>
<dbReference type="Gene3D" id="2.170.130.10">
    <property type="entry name" value="TonB-dependent receptor, plug domain"/>
    <property type="match status" value="1"/>
</dbReference>
<dbReference type="Gene3D" id="2.60.40.1120">
    <property type="entry name" value="Carboxypeptidase-like, regulatory domain"/>
    <property type="match status" value="1"/>
</dbReference>
<keyword evidence="7 16" id="KW-0732">Signal</keyword>
<reference evidence="19 20" key="1">
    <citation type="submission" date="2018-05" db="EMBL/GenBank/DDBJ databases">
        <title>Genomic Encyclopedia of Archaeal and Bacterial Type Strains, Phase II (KMG-II): from individual species to whole genera.</title>
        <authorList>
            <person name="Goeker M."/>
        </authorList>
    </citation>
    <scope>NUCLEOTIDE SEQUENCE [LARGE SCALE GENOMIC DNA]</scope>
    <source>
        <strain evidence="19 20">DSM 22214</strain>
    </source>
</reference>
<dbReference type="EMBL" id="QGGO01000026">
    <property type="protein sequence ID" value="PWK20061.1"/>
    <property type="molecule type" value="Genomic_DNA"/>
</dbReference>
<proteinExistence type="inferred from homology"/>
<dbReference type="AlphaFoldDB" id="A0A316DPQ7"/>
<keyword evidence="4 14" id="KW-1134">Transmembrane beta strand</keyword>
<sequence>MKLIFTILITLLSVVLYAQNASVTGMVAVSDGKSAEFINVQLKGAKRGTVTDSEGKFKIDNLNAGVHTLIFSGIGFDTQEIKFQVRTDANKILEKVILKENTRNLNEVVVSGQKSEKYIADVPSQSLRLAAPLIEIPQNISVATRQTIIDMGMLNKNDVIRAVSGITKTYGDDLDASLLIRGTNATYSTYRNGVGGPIWWNAQEDASMIERVEFVKGPAGFMLANAEPGGLVNTVTKQPTHERINEVSFGMGSYNMMRTAVDLGGEFTEGGKLTYRLNTGFQQSAKFYKLSNFNRFFVCPALKYDFTDKSSITLEHNYVKAVSAHNAYNQISINEQFYALPYNMAMNDPNIGNFMGADVYTRLAFNHQINDQWKLNAQVAYMTTDWDGMALYVNGLSATKDTIYRTNSSSDWYGKLYNMQVFADGKFNTGNAVEHKVLIGLDFGDGGEGSTYGGDWSNPKRLQLSIKNPIYYVPKDSLTAFPAENKGSWMATNKWQALYVQDHIKIAKKYIVTLAGRFTMLTTGQDYNGGVDDPEYEITENAFTPRIGLTYLPSDNLSIFAIYDQSFLPQRGAVFGGSRLPPLTGSNKEIGIKALLFNKKLSLNASVYSIEKNNVSTTDPIHDGFYLQTGQIKSEGFEMDMIGNITDNLSVIANYSYTNARVTKDLDSTVVGIKNYGTPDQTMNAWLKYKFNEGLLKGLSFGAGVQHMGNRSGVYVGWGSEFGNKNLPTYTIYDACVNYNFSKISIGLNVYNLTNQKYVSNGYYSPDAQEWVYSPGTPINFRLQTTIKF</sequence>
<evidence type="ECO:0000259" key="17">
    <source>
        <dbReference type="Pfam" id="PF00593"/>
    </source>
</evidence>
<keyword evidence="13 14" id="KW-0998">Cell outer membrane</keyword>
<evidence type="ECO:0000256" key="4">
    <source>
        <dbReference type="ARBA" id="ARBA00022452"/>
    </source>
</evidence>
<dbReference type="Proteomes" id="UP000245489">
    <property type="component" value="Unassembled WGS sequence"/>
</dbReference>
<dbReference type="InterPro" id="IPR000531">
    <property type="entry name" value="Beta-barrel_TonB"/>
</dbReference>
<dbReference type="InterPro" id="IPR008969">
    <property type="entry name" value="CarboxyPept-like_regulatory"/>
</dbReference>
<evidence type="ECO:0000256" key="8">
    <source>
        <dbReference type="ARBA" id="ARBA00023004"/>
    </source>
</evidence>
<evidence type="ECO:0000256" key="7">
    <source>
        <dbReference type="ARBA" id="ARBA00022729"/>
    </source>
</evidence>
<accession>A0A316DPQ7</accession>
<keyword evidence="8" id="KW-0408">Iron</keyword>
<comment type="subcellular location">
    <subcellularLocation>
        <location evidence="1 14">Cell outer membrane</location>
        <topology evidence="1 14">Multi-pass membrane protein</topology>
    </subcellularLocation>
</comment>
<dbReference type="SUPFAM" id="SSF49464">
    <property type="entry name" value="Carboxypeptidase regulatory domain-like"/>
    <property type="match status" value="1"/>
</dbReference>
<dbReference type="GO" id="GO:0015344">
    <property type="term" value="F:siderophore uptake transmembrane transporter activity"/>
    <property type="evidence" value="ECO:0007669"/>
    <property type="project" value="TreeGrafter"/>
</dbReference>
<feature type="domain" description="TonB-dependent receptor plug" evidence="18">
    <location>
        <begin position="133"/>
        <end position="230"/>
    </location>
</feature>
<dbReference type="GO" id="GO:0009279">
    <property type="term" value="C:cell outer membrane"/>
    <property type="evidence" value="ECO:0007669"/>
    <property type="project" value="UniProtKB-SubCell"/>
</dbReference>
<gene>
    <name evidence="19" type="ORF">LV89_03871</name>
</gene>
<name>A0A316DPQ7_9BACT</name>
<keyword evidence="10 15" id="KW-0798">TonB box</keyword>
<comment type="similarity">
    <text evidence="2 14 15">Belongs to the TonB-dependent receptor family.</text>
</comment>
<keyword evidence="6 14" id="KW-0812">Transmembrane</keyword>
<keyword evidence="20" id="KW-1185">Reference proteome</keyword>
<dbReference type="InterPro" id="IPR039426">
    <property type="entry name" value="TonB-dep_rcpt-like"/>
</dbReference>
<evidence type="ECO:0000313" key="19">
    <source>
        <dbReference type="EMBL" id="PWK20061.1"/>
    </source>
</evidence>
<feature type="domain" description="TonB-dependent receptor-like beta-barrel" evidence="17">
    <location>
        <begin position="350"/>
        <end position="753"/>
    </location>
</feature>
<dbReference type="CDD" id="cd01347">
    <property type="entry name" value="ligand_gated_channel"/>
    <property type="match status" value="1"/>
</dbReference>
<dbReference type="InterPro" id="IPR036942">
    <property type="entry name" value="Beta-barrel_TonB_sf"/>
</dbReference>
<dbReference type="RefSeq" id="WP_109744545.1">
    <property type="nucleotide sequence ID" value="NZ_QGGO01000026.1"/>
</dbReference>
<keyword evidence="3 14" id="KW-0813">Transport</keyword>
<dbReference type="InterPro" id="IPR012910">
    <property type="entry name" value="Plug_dom"/>
</dbReference>
<dbReference type="NCBIfam" id="TIGR01783">
    <property type="entry name" value="TonB-siderophor"/>
    <property type="match status" value="1"/>
</dbReference>
<dbReference type="Gene3D" id="2.40.170.20">
    <property type="entry name" value="TonB-dependent receptor, beta-barrel domain"/>
    <property type="match status" value="1"/>
</dbReference>
<feature type="signal peptide" evidence="16">
    <location>
        <begin position="1"/>
        <end position="18"/>
    </location>
</feature>
<evidence type="ECO:0000256" key="11">
    <source>
        <dbReference type="ARBA" id="ARBA00023136"/>
    </source>
</evidence>